<dbReference type="PROSITE" id="PS51755">
    <property type="entry name" value="OMPR_PHOB"/>
    <property type="match status" value="1"/>
</dbReference>
<keyword evidence="1 2" id="KW-0238">DNA-binding</keyword>
<evidence type="ECO:0000256" key="2">
    <source>
        <dbReference type="PROSITE-ProRule" id="PRU01091"/>
    </source>
</evidence>
<sequence length="268" mass="30042">MKQDQQLSEERAPGPLDYRLLFDMADDAIFVWEKEPGTEKVQLVDVNQAACARYGFTHEEFLGLDGTKLNTLDSFIAYKKRASELQRTGHCIIELTHVAKNGQLINIESNAHQFISGGRTFVVSVCRDLAARKQTQQEALESLVKTLVHDRLSDTLDKLETAALSRRADFTDFVFSASLRKVSHRGRTVDLTSSESVILRLLLRERGKVLGFPAFAKALGKAPTPVFVKRLRVHIHNLRQKLESDPATPRIVLSRPGKGYLLSESTEA</sequence>
<dbReference type="GO" id="GO:0000160">
    <property type="term" value="P:phosphorelay signal transduction system"/>
    <property type="evidence" value="ECO:0007669"/>
    <property type="project" value="InterPro"/>
</dbReference>
<dbReference type="InterPro" id="IPR000014">
    <property type="entry name" value="PAS"/>
</dbReference>
<evidence type="ECO:0000313" key="4">
    <source>
        <dbReference type="EMBL" id="XCH33329.1"/>
    </source>
</evidence>
<dbReference type="Gene3D" id="1.10.10.10">
    <property type="entry name" value="Winged helix-like DNA-binding domain superfamily/Winged helix DNA-binding domain"/>
    <property type="match status" value="1"/>
</dbReference>
<dbReference type="InterPro" id="IPR035965">
    <property type="entry name" value="PAS-like_dom_sf"/>
</dbReference>
<dbReference type="Gene3D" id="3.30.450.20">
    <property type="entry name" value="PAS domain"/>
    <property type="match status" value="1"/>
</dbReference>
<dbReference type="NCBIfam" id="TIGR00229">
    <property type="entry name" value="sensory_box"/>
    <property type="match status" value="1"/>
</dbReference>
<dbReference type="CDD" id="cd00383">
    <property type="entry name" value="trans_reg_C"/>
    <property type="match status" value="1"/>
</dbReference>
<name>A0AAU8G8S9_9CHLR</name>
<feature type="domain" description="OmpR/PhoB-type" evidence="3">
    <location>
        <begin position="165"/>
        <end position="264"/>
    </location>
</feature>
<dbReference type="AlphaFoldDB" id="A0AAU8G8S9"/>
<dbReference type="Pfam" id="PF13426">
    <property type="entry name" value="PAS_9"/>
    <property type="match status" value="1"/>
</dbReference>
<dbReference type="EMBL" id="CP159307">
    <property type="protein sequence ID" value="XCH33329.1"/>
    <property type="molecule type" value="Genomic_DNA"/>
</dbReference>
<dbReference type="SUPFAM" id="SSF55785">
    <property type="entry name" value="PYP-like sensor domain (PAS domain)"/>
    <property type="match status" value="1"/>
</dbReference>
<proteinExistence type="predicted"/>
<gene>
    <name evidence="4" type="ORF">ABV300_00185</name>
</gene>
<evidence type="ECO:0000259" key="3">
    <source>
        <dbReference type="PROSITE" id="PS51755"/>
    </source>
</evidence>
<dbReference type="InterPro" id="IPR036388">
    <property type="entry name" value="WH-like_DNA-bd_sf"/>
</dbReference>
<dbReference type="InterPro" id="IPR001867">
    <property type="entry name" value="OmpR/PhoB-type_DNA-bd"/>
</dbReference>
<dbReference type="SUPFAM" id="SSF46894">
    <property type="entry name" value="C-terminal effector domain of the bipartite response regulators"/>
    <property type="match status" value="1"/>
</dbReference>
<organism evidence="4">
    <name type="scientific">Dehalogenimonas sp. 4OHTPN</name>
    <dbReference type="NCBI Taxonomy" id="3166643"/>
    <lineage>
        <taxon>Bacteria</taxon>
        <taxon>Bacillati</taxon>
        <taxon>Chloroflexota</taxon>
        <taxon>Dehalococcoidia</taxon>
        <taxon>Dehalococcoidales</taxon>
        <taxon>Dehalococcoidaceae</taxon>
        <taxon>Dehalogenimonas</taxon>
    </lineage>
</organism>
<accession>A0AAU8G8S9</accession>
<dbReference type="SMART" id="SM00862">
    <property type="entry name" value="Trans_reg_C"/>
    <property type="match status" value="1"/>
</dbReference>
<feature type="DNA-binding region" description="OmpR/PhoB-type" evidence="2">
    <location>
        <begin position="165"/>
        <end position="264"/>
    </location>
</feature>
<dbReference type="GO" id="GO:0003677">
    <property type="term" value="F:DNA binding"/>
    <property type="evidence" value="ECO:0007669"/>
    <property type="project" value="UniProtKB-UniRule"/>
</dbReference>
<dbReference type="InterPro" id="IPR016032">
    <property type="entry name" value="Sig_transdc_resp-reg_C-effctor"/>
</dbReference>
<dbReference type="RefSeq" id="WP_353714570.1">
    <property type="nucleotide sequence ID" value="NZ_CP159307.1"/>
</dbReference>
<protein>
    <submittedName>
        <fullName evidence="4">Winged helix-turn-helix domain-containing protein</fullName>
    </submittedName>
</protein>
<dbReference type="GO" id="GO:0006355">
    <property type="term" value="P:regulation of DNA-templated transcription"/>
    <property type="evidence" value="ECO:0007669"/>
    <property type="project" value="InterPro"/>
</dbReference>
<reference evidence="4" key="1">
    <citation type="submission" date="2024-06" db="EMBL/GenBank/DDBJ databases">
        <title>A Novel Isolate, Dehalogenimonas sp. Strain 4OHTPN, Dechlorinates Aromatic 4 Hydroxy chlorothalonil by a Novel Reductive Dehalogenase.</title>
        <authorList>
            <person name="Liu G."/>
        </authorList>
    </citation>
    <scope>NUCLEOTIDE SEQUENCE</scope>
    <source>
        <strain evidence="4">4OHTPN</strain>
    </source>
</reference>
<dbReference type="Pfam" id="PF00486">
    <property type="entry name" value="Trans_reg_C"/>
    <property type="match status" value="1"/>
</dbReference>
<evidence type="ECO:0000256" key="1">
    <source>
        <dbReference type="ARBA" id="ARBA00023125"/>
    </source>
</evidence>